<evidence type="ECO:0000313" key="1">
    <source>
        <dbReference type="EMBL" id="KAK4189811.1"/>
    </source>
</evidence>
<sequence length="280" mass="30501">MDEPRKTVRDWRALPSFVHSTPRSAALRLGALASFQTWQSLSWNPCRCLDVCGDGWGAVALLAPLSMPTFVHKSDWDVSICEQSSYFVTRPKTARDVLCASRDVQLGRAWRKLVLSAFVRREARGELGKQLGQVGVKPGTGTFCGANFCGMAPDPGQTAGNRKILHCSPLSKRMQVGGKISTSDATDDMSLRDLFKDRLTHKLLKSMTPERAVSIDLLLSSHAPTHRRRQQSSIGFGCLVVVAFRGTFTSGAAGIPGQELDAGLGVLKRQDFVQVKSSLA</sequence>
<comment type="caution">
    <text evidence="1">The sequence shown here is derived from an EMBL/GenBank/DDBJ whole genome shotgun (WGS) entry which is preliminary data.</text>
</comment>
<dbReference type="AlphaFoldDB" id="A0AAN6WYA0"/>
<reference evidence="1" key="2">
    <citation type="submission" date="2023-05" db="EMBL/GenBank/DDBJ databases">
        <authorList>
            <consortium name="Lawrence Berkeley National Laboratory"/>
            <person name="Steindorff A."/>
            <person name="Hensen N."/>
            <person name="Bonometti L."/>
            <person name="Westerberg I."/>
            <person name="Brannstrom I.O."/>
            <person name="Guillou S."/>
            <person name="Cros-Aarteil S."/>
            <person name="Calhoun S."/>
            <person name="Haridas S."/>
            <person name="Kuo A."/>
            <person name="Mondo S."/>
            <person name="Pangilinan J."/>
            <person name="Riley R."/>
            <person name="Labutti K."/>
            <person name="Andreopoulos B."/>
            <person name="Lipzen A."/>
            <person name="Chen C."/>
            <person name="Yanf M."/>
            <person name="Daum C."/>
            <person name="Ng V."/>
            <person name="Clum A."/>
            <person name="Ohm R."/>
            <person name="Martin F."/>
            <person name="Silar P."/>
            <person name="Natvig D."/>
            <person name="Lalanne C."/>
            <person name="Gautier V."/>
            <person name="Ament-Velasquez S.L."/>
            <person name="Kruys A."/>
            <person name="Hutchinson M.I."/>
            <person name="Powell A.J."/>
            <person name="Barry K."/>
            <person name="Miller A.N."/>
            <person name="Grigoriev I.V."/>
            <person name="Debuchy R."/>
            <person name="Gladieux P."/>
            <person name="Thoren M.H."/>
            <person name="Johannesson H."/>
        </authorList>
    </citation>
    <scope>NUCLEOTIDE SEQUENCE</scope>
    <source>
        <strain evidence="1">PSN309</strain>
    </source>
</reference>
<proteinExistence type="predicted"/>
<organism evidence="1 2">
    <name type="scientific">Podospora australis</name>
    <dbReference type="NCBI Taxonomy" id="1536484"/>
    <lineage>
        <taxon>Eukaryota</taxon>
        <taxon>Fungi</taxon>
        <taxon>Dikarya</taxon>
        <taxon>Ascomycota</taxon>
        <taxon>Pezizomycotina</taxon>
        <taxon>Sordariomycetes</taxon>
        <taxon>Sordariomycetidae</taxon>
        <taxon>Sordariales</taxon>
        <taxon>Podosporaceae</taxon>
        <taxon>Podospora</taxon>
    </lineage>
</organism>
<gene>
    <name evidence="1" type="ORF">QBC35DRAFT_472276</name>
</gene>
<reference evidence="1" key="1">
    <citation type="journal article" date="2023" name="Mol. Phylogenet. Evol.">
        <title>Genome-scale phylogeny and comparative genomics of the fungal order Sordariales.</title>
        <authorList>
            <person name="Hensen N."/>
            <person name="Bonometti L."/>
            <person name="Westerberg I."/>
            <person name="Brannstrom I.O."/>
            <person name="Guillou S."/>
            <person name="Cros-Aarteil S."/>
            <person name="Calhoun S."/>
            <person name="Haridas S."/>
            <person name="Kuo A."/>
            <person name="Mondo S."/>
            <person name="Pangilinan J."/>
            <person name="Riley R."/>
            <person name="LaButti K."/>
            <person name="Andreopoulos B."/>
            <person name="Lipzen A."/>
            <person name="Chen C."/>
            <person name="Yan M."/>
            <person name="Daum C."/>
            <person name="Ng V."/>
            <person name="Clum A."/>
            <person name="Steindorff A."/>
            <person name="Ohm R.A."/>
            <person name="Martin F."/>
            <person name="Silar P."/>
            <person name="Natvig D.O."/>
            <person name="Lalanne C."/>
            <person name="Gautier V."/>
            <person name="Ament-Velasquez S.L."/>
            <person name="Kruys A."/>
            <person name="Hutchinson M.I."/>
            <person name="Powell A.J."/>
            <person name="Barry K."/>
            <person name="Miller A.N."/>
            <person name="Grigoriev I.V."/>
            <person name="Debuchy R."/>
            <person name="Gladieux P."/>
            <person name="Hiltunen Thoren M."/>
            <person name="Johannesson H."/>
        </authorList>
    </citation>
    <scope>NUCLEOTIDE SEQUENCE</scope>
    <source>
        <strain evidence="1">PSN309</strain>
    </source>
</reference>
<accession>A0AAN6WYA0</accession>
<keyword evidence="2" id="KW-1185">Reference proteome</keyword>
<dbReference type="Proteomes" id="UP001302126">
    <property type="component" value="Unassembled WGS sequence"/>
</dbReference>
<evidence type="ECO:0000313" key="2">
    <source>
        <dbReference type="Proteomes" id="UP001302126"/>
    </source>
</evidence>
<name>A0AAN6WYA0_9PEZI</name>
<dbReference type="EMBL" id="MU864371">
    <property type="protein sequence ID" value="KAK4189811.1"/>
    <property type="molecule type" value="Genomic_DNA"/>
</dbReference>
<protein>
    <submittedName>
        <fullName evidence="1">Uncharacterized protein</fullName>
    </submittedName>
</protein>